<feature type="non-terminal residue" evidence="1">
    <location>
        <position position="54"/>
    </location>
</feature>
<dbReference type="Proteomes" id="UP001153678">
    <property type="component" value="Unassembled WGS sequence"/>
</dbReference>
<protein>
    <submittedName>
        <fullName evidence="1">11165_t:CDS:1</fullName>
    </submittedName>
</protein>
<reference evidence="1" key="1">
    <citation type="submission" date="2022-08" db="EMBL/GenBank/DDBJ databases">
        <authorList>
            <person name="Kallberg Y."/>
            <person name="Tangrot J."/>
            <person name="Rosling A."/>
        </authorList>
    </citation>
    <scope>NUCLEOTIDE SEQUENCE</scope>
    <source>
        <strain evidence="1">Wild A</strain>
    </source>
</reference>
<name>A0A9W4T9N3_9GLOM</name>
<comment type="caution">
    <text evidence="1">The sequence shown here is derived from an EMBL/GenBank/DDBJ whole genome shotgun (WGS) entry which is preliminary data.</text>
</comment>
<proteinExistence type="predicted"/>
<sequence length="54" mass="6585">ENEFHELEDNLERGRTETFPTEPILGLDLKELDYTQYPFLTSPIELYIRIKFYF</sequence>
<evidence type="ECO:0000313" key="2">
    <source>
        <dbReference type="Proteomes" id="UP001153678"/>
    </source>
</evidence>
<gene>
    <name evidence="1" type="ORF">FWILDA_LOCUS17822</name>
</gene>
<dbReference type="EMBL" id="CAMKVN010015270">
    <property type="protein sequence ID" value="CAI2196928.1"/>
    <property type="molecule type" value="Genomic_DNA"/>
</dbReference>
<organism evidence="1 2">
    <name type="scientific">Funneliformis geosporum</name>
    <dbReference type="NCBI Taxonomy" id="1117311"/>
    <lineage>
        <taxon>Eukaryota</taxon>
        <taxon>Fungi</taxon>
        <taxon>Fungi incertae sedis</taxon>
        <taxon>Mucoromycota</taxon>
        <taxon>Glomeromycotina</taxon>
        <taxon>Glomeromycetes</taxon>
        <taxon>Glomerales</taxon>
        <taxon>Glomeraceae</taxon>
        <taxon>Funneliformis</taxon>
    </lineage>
</organism>
<evidence type="ECO:0000313" key="1">
    <source>
        <dbReference type="EMBL" id="CAI2196928.1"/>
    </source>
</evidence>
<accession>A0A9W4T9N3</accession>
<dbReference type="AlphaFoldDB" id="A0A9W4T9N3"/>
<keyword evidence="2" id="KW-1185">Reference proteome</keyword>